<dbReference type="Proteomes" id="UP001218895">
    <property type="component" value="Chromosome"/>
</dbReference>
<keyword evidence="2" id="KW-1185">Reference proteome</keyword>
<reference evidence="1" key="1">
    <citation type="submission" date="2022-01" db="EMBL/GenBank/DDBJ databases">
        <title>Complete genome of Methanomicrobium antiquum DSM 21220.</title>
        <authorList>
            <person name="Chen S.-C."/>
            <person name="You Y.-T."/>
            <person name="Zhou Y.-Z."/>
            <person name="Lai M.-C."/>
        </authorList>
    </citation>
    <scope>NUCLEOTIDE SEQUENCE</scope>
    <source>
        <strain evidence="1">DSM 21220</strain>
    </source>
</reference>
<dbReference type="KEGG" id="manq:L1994_08935"/>
<accession>A0AAF0JL51</accession>
<dbReference type="GeneID" id="79950519"/>
<dbReference type="EMBL" id="CP091092">
    <property type="protein sequence ID" value="WFN36264.1"/>
    <property type="molecule type" value="Genomic_DNA"/>
</dbReference>
<proteinExistence type="predicted"/>
<sequence length="167" mass="18016">MVDFIETSNTKSATRELANPIADVSTFQAIIQSIIDDNPFGCTAYVQNGASHAGVEKNRENYTAKVIYEDLAGDRVGQISAKAPTASAFNTVAASIVADTDLATAMGGDPVRDTEHDSYSCQLKCHDASSEIYYVTFSRDKVRISSYQDDSIMNTVETWADSVPALA</sequence>
<organism evidence="1 2">
    <name type="scientific">Methanomicrobium antiquum</name>
    <dbReference type="NCBI Taxonomy" id="487686"/>
    <lineage>
        <taxon>Archaea</taxon>
        <taxon>Methanobacteriati</taxon>
        <taxon>Methanobacteriota</taxon>
        <taxon>Stenosarchaea group</taxon>
        <taxon>Methanomicrobia</taxon>
        <taxon>Methanomicrobiales</taxon>
        <taxon>Methanomicrobiaceae</taxon>
        <taxon>Methanomicrobium</taxon>
    </lineage>
</organism>
<name>A0AAF0JL51_9EURY</name>
<evidence type="ECO:0000313" key="2">
    <source>
        <dbReference type="Proteomes" id="UP001218895"/>
    </source>
</evidence>
<protein>
    <submittedName>
        <fullName evidence="1">Uncharacterized protein</fullName>
    </submittedName>
</protein>
<dbReference type="AlphaFoldDB" id="A0AAF0JL51"/>
<gene>
    <name evidence="1" type="ORF">L1994_08935</name>
</gene>
<evidence type="ECO:0000313" key="1">
    <source>
        <dbReference type="EMBL" id="WFN36264.1"/>
    </source>
</evidence>
<dbReference type="RefSeq" id="WP_278099102.1">
    <property type="nucleotide sequence ID" value="NZ_CP091092.1"/>
</dbReference>